<sequence length="107" mass="12334">MENQTIEFQAKMYAFALNSATKEHGFKKDENWKLTIANAQEKAEIEQKYYPTVSTQIEAAFLTRLSEMVKVVLNRTPAFAAEPINDLGIKHDNSEYIIAYNPIRVHR</sequence>
<dbReference type="EMBL" id="BAABAK010000003">
    <property type="protein sequence ID" value="GAA3957280.1"/>
    <property type="molecule type" value="Genomic_DNA"/>
</dbReference>
<evidence type="ECO:0000313" key="2">
    <source>
        <dbReference type="Proteomes" id="UP001501081"/>
    </source>
</evidence>
<organism evidence="1 2">
    <name type="scientific">Pedobacter ginsengiterrae</name>
    <dbReference type="NCBI Taxonomy" id="871696"/>
    <lineage>
        <taxon>Bacteria</taxon>
        <taxon>Pseudomonadati</taxon>
        <taxon>Bacteroidota</taxon>
        <taxon>Sphingobacteriia</taxon>
        <taxon>Sphingobacteriales</taxon>
        <taxon>Sphingobacteriaceae</taxon>
        <taxon>Pedobacter</taxon>
    </lineage>
</organism>
<name>A0ABP7NZS2_9SPHI</name>
<gene>
    <name evidence="1" type="ORF">GCM10022246_08870</name>
</gene>
<dbReference type="Proteomes" id="UP001501081">
    <property type="component" value="Unassembled WGS sequence"/>
</dbReference>
<proteinExistence type="predicted"/>
<keyword evidence="2" id="KW-1185">Reference proteome</keyword>
<reference evidence="2" key="1">
    <citation type="journal article" date="2019" name="Int. J. Syst. Evol. Microbiol.">
        <title>The Global Catalogue of Microorganisms (GCM) 10K type strain sequencing project: providing services to taxonomists for standard genome sequencing and annotation.</title>
        <authorList>
            <consortium name="The Broad Institute Genomics Platform"/>
            <consortium name="The Broad Institute Genome Sequencing Center for Infectious Disease"/>
            <person name="Wu L."/>
            <person name="Ma J."/>
        </authorList>
    </citation>
    <scope>NUCLEOTIDE SEQUENCE [LARGE SCALE GENOMIC DNA]</scope>
    <source>
        <strain evidence="2">JCM 17338</strain>
    </source>
</reference>
<accession>A0ABP7NZS2</accession>
<evidence type="ECO:0000313" key="1">
    <source>
        <dbReference type="EMBL" id="GAA3957280.1"/>
    </source>
</evidence>
<dbReference type="RefSeq" id="WP_344765299.1">
    <property type="nucleotide sequence ID" value="NZ_BAABAK010000003.1"/>
</dbReference>
<protein>
    <submittedName>
        <fullName evidence="1">Uncharacterized protein</fullName>
    </submittedName>
</protein>
<comment type="caution">
    <text evidence="1">The sequence shown here is derived from an EMBL/GenBank/DDBJ whole genome shotgun (WGS) entry which is preliminary data.</text>
</comment>